<dbReference type="KEGG" id="mlac:CP520_01425"/>
<keyword evidence="3" id="KW-1185">Reference proteome</keyword>
<gene>
    <name evidence="2" type="ORF">CP520_01425</name>
</gene>
<dbReference type="Proteomes" id="UP000232227">
    <property type="component" value="Chromosome"/>
</dbReference>
<dbReference type="Pfam" id="PF01569">
    <property type="entry name" value="PAP2"/>
    <property type="match status" value="1"/>
</dbReference>
<name>A0A291IRR0_9MOLU</name>
<dbReference type="EMBL" id="CP023668">
    <property type="protein sequence ID" value="ATG97418.1"/>
    <property type="molecule type" value="Genomic_DNA"/>
</dbReference>
<dbReference type="RefSeq" id="WP_096862706.1">
    <property type="nucleotide sequence ID" value="NZ_JAKNSY010000002.1"/>
</dbReference>
<dbReference type="CDD" id="cd01610">
    <property type="entry name" value="PAP2_like"/>
    <property type="match status" value="1"/>
</dbReference>
<evidence type="ECO:0000313" key="3">
    <source>
        <dbReference type="Proteomes" id="UP000232227"/>
    </source>
</evidence>
<feature type="domain" description="Phosphatidic acid phosphatase type 2/haloperoxidase" evidence="1">
    <location>
        <begin position="307"/>
        <end position="398"/>
    </location>
</feature>
<proteinExistence type="predicted"/>
<reference evidence="2 3" key="1">
    <citation type="submission" date="2017-09" db="EMBL/GenBank/DDBJ databases">
        <title>SPAdes assembly of the Mesoplasma lactucae genome.</title>
        <authorList>
            <person name="Knight T.F."/>
            <person name="Rubinstein R."/>
            <person name="Citino T."/>
        </authorList>
    </citation>
    <scope>NUCLEOTIDE SEQUENCE [LARGE SCALE GENOMIC DNA]</scope>
    <source>
        <strain evidence="2 3">831-C4</strain>
    </source>
</reference>
<organism evidence="2 3">
    <name type="scientific">Mesoplasma lactucae ATCC 49193</name>
    <dbReference type="NCBI Taxonomy" id="81460"/>
    <lineage>
        <taxon>Bacteria</taxon>
        <taxon>Bacillati</taxon>
        <taxon>Mycoplasmatota</taxon>
        <taxon>Mollicutes</taxon>
        <taxon>Entomoplasmatales</taxon>
        <taxon>Entomoplasmataceae</taxon>
        <taxon>Mesoplasma</taxon>
    </lineage>
</organism>
<evidence type="ECO:0000259" key="1">
    <source>
        <dbReference type="Pfam" id="PF01569"/>
    </source>
</evidence>
<protein>
    <recommendedName>
        <fullName evidence="1">Phosphatidic acid phosphatase type 2/haloperoxidase domain-containing protein</fullName>
    </recommendedName>
</protein>
<dbReference type="AlphaFoldDB" id="A0A291IRR0"/>
<sequence>MELKTKKKVFNNWEAVVAISVVALFVLFGVVNLIVTGWYQNDVKLSQVFNKGMKYDFIRGWTAFVIQDGYEGVVTFIFPMIFVILEALFLYMRKVRPHGWFAHHASNAWPYMTLASLWTVGIVIEDIFIFLGDTGFGWGYNVEFQTGWRFMIPAFCVSLVIQLTYLWLATYFVHYRLAKRDDFLEAEYWKRACVALIFIGYIYIPVLVFKPGFGRQYYYNITWGDILKRIQTEDPDRFNHYMNQTKYNYGFNPTDAKLEGNSLMNGFDYGFWNGETSKNKFIFNAPMDANFAWWKPYGWFAFGKPSLPASSLAVEKAFPSGHMGAAFGMVATCYIFANKGSRQKAYRIGKRIGFVIGVLYCLEMMFALQVSLSHWWSDIAWTCFWLGPAWYFSWLTVHAVVRDLFPKWNHYFVSTEKWHSPDGKRELEKRKETILASYYGETKKRK</sequence>
<dbReference type="InterPro" id="IPR000326">
    <property type="entry name" value="PAP2/HPO"/>
</dbReference>
<dbReference type="OrthoDB" id="394310at2"/>
<accession>A0A291IRR0</accession>
<evidence type="ECO:0000313" key="2">
    <source>
        <dbReference type="EMBL" id="ATG97418.1"/>
    </source>
</evidence>